<feature type="region of interest" description="Disordered" evidence="3">
    <location>
        <begin position="173"/>
        <end position="210"/>
    </location>
</feature>
<gene>
    <name evidence="5" type="ORF">FHX40_4827</name>
</gene>
<proteinExistence type="predicted"/>
<dbReference type="GO" id="GO:0003677">
    <property type="term" value="F:DNA binding"/>
    <property type="evidence" value="ECO:0007669"/>
    <property type="project" value="UniProtKB-UniRule"/>
</dbReference>
<dbReference type="GO" id="GO:0000160">
    <property type="term" value="P:phosphorelay signal transduction system"/>
    <property type="evidence" value="ECO:0007669"/>
    <property type="project" value="InterPro"/>
</dbReference>
<dbReference type="InterPro" id="IPR036388">
    <property type="entry name" value="WH-like_DNA-bd_sf"/>
</dbReference>
<reference evidence="5 6" key="1">
    <citation type="submission" date="2019-06" db="EMBL/GenBank/DDBJ databases">
        <title>Sequencing the genomes of 1000 actinobacteria strains.</title>
        <authorList>
            <person name="Klenk H.-P."/>
        </authorList>
    </citation>
    <scope>NUCLEOTIDE SEQUENCE [LARGE SCALE GENOMIC DNA]</scope>
    <source>
        <strain evidence="5 6">DSM 43186</strain>
    </source>
</reference>
<dbReference type="GO" id="GO:0006355">
    <property type="term" value="P:regulation of DNA-templated transcription"/>
    <property type="evidence" value="ECO:0007669"/>
    <property type="project" value="InterPro"/>
</dbReference>
<dbReference type="Gene3D" id="1.10.10.10">
    <property type="entry name" value="Winged helix-like DNA-binding domain superfamily/Winged helix DNA-binding domain"/>
    <property type="match status" value="1"/>
</dbReference>
<dbReference type="CDD" id="cd00383">
    <property type="entry name" value="trans_reg_C"/>
    <property type="match status" value="1"/>
</dbReference>
<feature type="DNA-binding region" description="OmpR/PhoB-type" evidence="2">
    <location>
        <begin position="69"/>
        <end position="167"/>
    </location>
</feature>
<dbReference type="AlphaFoldDB" id="A0A543IQ19"/>
<dbReference type="SUPFAM" id="SSF46894">
    <property type="entry name" value="C-terminal effector domain of the bipartite response regulators"/>
    <property type="match status" value="1"/>
</dbReference>
<dbReference type="InterPro" id="IPR001867">
    <property type="entry name" value="OmpR/PhoB-type_DNA-bd"/>
</dbReference>
<dbReference type="RefSeq" id="WP_142262205.1">
    <property type="nucleotide sequence ID" value="NZ_BMPV01000002.1"/>
</dbReference>
<evidence type="ECO:0000313" key="6">
    <source>
        <dbReference type="Proteomes" id="UP000319213"/>
    </source>
</evidence>
<evidence type="ECO:0000313" key="5">
    <source>
        <dbReference type="EMBL" id="TQM72674.1"/>
    </source>
</evidence>
<sequence>MNELPVEGLDEKTVIVCVSSSHRDRARVARLMNGCGTLLIFPDMEAARRVLFGEREPRADRGLPGVPGPSVVVRGALVVDLNRQRASWAGRPLPLTRIERELVAALASPPPRVWTYRELYERVWGVDYLDDASALRSTVKRVRAKLRAAGATVTVESSRGVGFYLADTEPEAETHAAPCAAAEPATDGARRAATRRRRRPAVPENNTRAT</sequence>
<evidence type="ECO:0000259" key="4">
    <source>
        <dbReference type="PROSITE" id="PS51755"/>
    </source>
</evidence>
<feature type="compositionally biased region" description="Low complexity" evidence="3">
    <location>
        <begin position="175"/>
        <end position="186"/>
    </location>
</feature>
<evidence type="ECO:0000256" key="3">
    <source>
        <dbReference type="SAM" id="MobiDB-lite"/>
    </source>
</evidence>
<dbReference type="OrthoDB" id="3400141at2"/>
<dbReference type="EMBL" id="VFPQ01000002">
    <property type="protein sequence ID" value="TQM72674.1"/>
    <property type="molecule type" value="Genomic_DNA"/>
</dbReference>
<protein>
    <submittedName>
        <fullName evidence="5">Transcriptional regulator</fullName>
    </submittedName>
</protein>
<dbReference type="InterPro" id="IPR016032">
    <property type="entry name" value="Sig_transdc_resp-reg_C-effctor"/>
</dbReference>
<keyword evidence="1 2" id="KW-0238">DNA-binding</keyword>
<name>A0A543IQ19_9ACTN</name>
<organism evidence="5 6">
    <name type="scientific">Thermopolyspora flexuosa</name>
    <dbReference type="NCBI Taxonomy" id="103836"/>
    <lineage>
        <taxon>Bacteria</taxon>
        <taxon>Bacillati</taxon>
        <taxon>Actinomycetota</taxon>
        <taxon>Actinomycetes</taxon>
        <taxon>Streptosporangiales</taxon>
        <taxon>Streptosporangiaceae</taxon>
        <taxon>Thermopolyspora</taxon>
    </lineage>
</organism>
<dbReference type="Pfam" id="PF00486">
    <property type="entry name" value="Trans_reg_C"/>
    <property type="match status" value="1"/>
</dbReference>
<evidence type="ECO:0000256" key="1">
    <source>
        <dbReference type="ARBA" id="ARBA00023125"/>
    </source>
</evidence>
<feature type="domain" description="OmpR/PhoB-type" evidence="4">
    <location>
        <begin position="69"/>
        <end position="167"/>
    </location>
</feature>
<dbReference type="PROSITE" id="PS51755">
    <property type="entry name" value="OMPR_PHOB"/>
    <property type="match status" value="1"/>
</dbReference>
<accession>A0A543IQ19</accession>
<comment type="caution">
    <text evidence="5">The sequence shown here is derived from an EMBL/GenBank/DDBJ whole genome shotgun (WGS) entry which is preliminary data.</text>
</comment>
<dbReference type="SMART" id="SM00862">
    <property type="entry name" value="Trans_reg_C"/>
    <property type="match status" value="1"/>
</dbReference>
<evidence type="ECO:0000256" key="2">
    <source>
        <dbReference type="PROSITE-ProRule" id="PRU01091"/>
    </source>
</evidence>
<keyword evidence="6" id="KW-1185">Reference proteome</keyword>
<dbReference type="Proteomes" id="UP000319213">
    <property type="component" value="Unassembled WGS sequence"/>
</dbReference>